<feature type="region of interest" description="Disordered" evidence="1">
    <location>
        <begin position="25"/>
        <end position="50"/>
    </location>
</feature>
<gene>
    <name evidence="3" type="ORF">E5676_scaffold313G00520</name>
    <name evidence="2" type="ORF">E6C27_scaffold498G001450</name>
</gene>
<name>A0A5D3DSZ6_CUCMM</name>
<dbReference type="AlphaFoldDB" id="A0A5D3DSZ6"/>
<feature type="compositionally biased region" description="Basic and acidic residues" evidence="1">
    <location>
        <begin position="29"/>
        <end position="46"/>
    </location>
</feature>
<accession>A0A5D3DSZ6</accession>
<dbReference type="EMBL" id="SSTE01013200">
    <property type="protein sequence ID" value="KAA0047516.1"/>
    <property type="molecule type" value="Genomic_DNA"/>
</dbReference>
<evidence type="ECO:0000313" key="4">
    <source>
        <dbReference type="Proteomes" id="UP000321393"/>
    </source>
</evidence>
<reference evidence="4 5" key="1">
    <citation type="submission" date="2019-08" db="EMBL/GenBank/DDBJ databases">
        <title>Draft genome sequences of two oriental melons (Cucumis melo L. var makuwa).</title>
        <authorList>
            <person name="Kwon S.-Y."/>
        </authorList>
    </citation>
    <scope>NUCLEOTIDE SEQUENCE [LARGE SCALE GENOMIC DNA]</scope>
    <source>
        <strain evidence="5">cv. Chang Bougi</strain>
        <strain evidence="4">cv. SW 3</strain>
        <tissue evidence="3">Leaf</tissue>
    </source>
</reference>
<evidence type="ECO:0000313" key="2">
    <source>
        <dbReference type="EMBL" id="KAA0047516.1"/>
    </source>
</evidence>
<dbReference type="Proteomes" id="UP000321393">
    <property type="component" value="Unassembled WGS sequence"/>
</dbReference>
<dbReference type="Proteomes" id="UP000321947">
    <property type="component" value="Unassembled WGS sequence"/>
</dbReference>
<protein>
    <submittedName>
        <fullName evidence="3">Retrovirus-related Pol polyprotein from transposon TNT 1-94</fullName>
    </submittedName>
</protein>
<comment type="caution">
    <text evidence="3">The sequence shown here is derived from an EMBL/GenBank/DDBJ whole genome shotgun (WGS) entry which is preliminary data.</text>
</comment>
<evidence type="ECO:0000313" key="3">
    <source>
        <dbReference type="EMBL" id="TYK26485.1"/>
    </source>
</evidence>
<dbReference type="OrthoDB" id="8048545at2759"/>
<sequence length="161" mass="18234">MIYPDDDTASFFKGIVVVRHRGHSGGILEGRKGSAEHSGGDDEHNDGTQTTMGMEETDIKLYQMDVQSTFLNGLPNEEVYVAQPKGFVDPLKPKHEYKSKSRNSLSKEKYARNTMENFGMEKAKCNRAPASFHLKISKDGYVKRLMKVIPEYYGEFSLFNN</sequence>
<evidence type="ECO:0000256" key="1">
    <source>
        <dbReference type="SAM" id="MobiDB-lite"/>
    </source>
</evidence>
<evidence type="ECO:0000313" key="5">
    <source>
        <dbReference type="Proteomes" id="UP000321947"/>
    </source>
</evidence>
<proteinExistence type="predicted"/>
<organism evidence="3 5">
    <name type="scientific">Cucumis melo var. makuwa</name>
    <name type="common">Oriental melon</name>
    <dbReference type="NCBI Taxonomy" id="1194695"/>
    <lineage>
        <taxon>Eukaryota</taxon>
        <taxon>Viridiplantae</taxon>
        <taxon>Streptophyta</taxon>
        <taxon>Embryophyta</taxon>
        <taxon>Tracheophyta</taxon>
        <taxon>Spermatophyta</taxon>
        <taxon>Magnoliopsida</taxon>
        <taxon>eudicotyledons</taxon>
        <taxon>Gunneridae</taxon>
        <taxon>Pentapetalae</taxon>
        <taxon>rosids</taxon>
        <taxon>fabids</taxon>
        <taxon>Cucurbitales</taxon>
        <taxon>Cucurbitaceae</taxon>
        <taxon>Benincaseae</taxon>
        <taxon>Cucumis</taxon>
    </lineage>
</organism>
<dbReference type="EMBL" id="SSTD01003373">
    <property type="protein sequence ID" value="TYK26485.1"/>
    <property type="molecule type" value="Genomic_DNA"/>
</dbReference>